<accession>A0A9Y2MZH5</accession>
<proteinExistence type="predicted"/>
<feature type="region of interest" description="Disordered" evidence="1">
    <location>
        <begin position="674"/>
        <end position="764"/>
    </location>
</feature>
<feature type="compositionally biased region" description="Low complexity" evidence="1">
    <location>
        <begin position="546"/>
        <end position="561"/>
    </location>
</feature>
<evidence type="ECO:0000313" key="2">
    <source>
        <dbReference type="EMBL" id="WIX81099.1"/>
    </source>
</evidence>
<sequence>MDLSLVRRGTGASGTTLDKQTVGNALVVHPATGMTDEAQALALGVAADTEHDLVVVDLPVDSPISLWESVAKVLPRRRRGVRLVIGGRSRETSALAGQWLSERINRTVLAPDGSVIPSAGGALFVHSGRGSGWVKFQPGRAPKWEAKRFPRPSWDSGLTAELTSTSSRGVAEPLPGGLWVRPVGFDQGQRAHRAALVKGLPAQHDTMTIVLGCPGCPPLTLDDAARLWMRLPENVRANARFVQYGPMSVPAGTTLGQALADLLGKEVAFYTGLPVGSPQLVDVRTVLFDGRLGWTTFVREIGYQPRVQGGPVQAPRLISHRAPIHGLNEVAPAVYWYSPDAVIEVVQSGLLVRSPHDGRDTPAVRALTLDNSINNLTFDAASEDAVDRMRMLAQDVLARLDENTRRMSRVLPAHALLAERGRVQVTTKALAEIEQGDAAPALLEASPTEVVVPGEYKPAAPVDLEVDVTQEPALLRSEPTITQRLDPGVGVPRSLAGVSGPITITSARPPMVPVEEPSAGPFGDGRDDRTAGRHTAQPGGAGFAGPAGPAVAQGGAEVPAGFAGSSAPSKFAAPEVRTEAPAALAGPSKPGAPEGGAEVPAGFAGPSAPSKFAAPGGFAGPGVPVPGAPTGFSGPAAPPAPIPPAAPPVGMPSAPVAPPVAPVSIPPAATPPVGMPPAATPPAGMPPAATPPAGMPPAAGVPPVAPPSVEAPTVPGPVESTTETAKTAETAETSENAQAPEAAEPVSPAEKAGKGEARLQPTPGAEATALLPKRGAEKEREWLRKSLGAEYGLMSNAVARILSEHPGFQGALSTSSAEVLTDAVAVQLYLSVKGAAIDGALRTGANGPHVPIARCVVAGLSRLPSHRGPATFARSVSKSEWDLFRSQKVLTEWGFLNTLTQPSSTLDGDTDVLVWSITARRTKLLEPTAGGVENRVLFVPGTSFKVLDLREPAEGVRGLVLLRELTSSEVDETGKVASDRISLDELALVSLRRELEVWAEAEGRDPIAEVSAPRFGALPGLV</sequence>
<reference evidence="2 3" key="1">
    <citation type="submission" date="2023-06" db="EMBL/GenBank/DDBJ databases">
        <authorList>
            <person name="Oyuntsetseg B."/>
            <person name="Kim S.B."/>
        </authorList>
    </citation>
    <scope>NUCLEOTIDE SEQUENCE [LARGE SCALE GENOMIC DNA]</scope>
    <source>
        <strain evidence="2 3">2-15</strain>
    </source>
</reference>
<dbReference type="KEGG" id="acab:QRX50_10195"/>
<keyword evidence="3" id="KW-1185">Reference proteome</keyword>
<protein>
    <submittedName>
        <fullName evidence="2">Uncharacterized protein</fullName>
    </submittedName>
</protein>
<organism evidence="2 3">
    <name type="scientific">Amycolatopsis carbonis</name>
    <dbReference type="NCBI Taxonomy" id="715471"/>
    <lineage>
        <taxon>Bacteria</taxon>
        <taxon>Bacillati</taxon>
        <taxon>Actinomycetota</taxon>
        <taxon>Actinomycetes</taxon>
        <taxon>Pseudonocardiales</taxon>
        <taxon>Pseudonocardiaceae</taxon>
        <taxon>Amycolatopsis</taxon>
    </lineage>
</organism>
<dbReference type="Gene3D" id="3.90.176.10">
    <property type="entry name" value="Toxin ADP-ribosyltransferase, Chain A, domain 1"/>
    <property type="match status" value="1"/>
</dbReference>
<dbReference type="EMBL" id="CP127294">
    <property type="protein sequence ID" value="WIX81099.1"/>
    <property type="molecule type" value="Genomic_DNA"/>
</dbReference>
<gene>
    <name evidence="2" type="ORF">QRX50_10195</name>
</gene>
<feature type="compositionally biased region" description="Low complexity" evidence="1">
    <location>
        <begin position="707"/>
        <end position="750"/>
    </location>
</feature>
<evidence type="ECO:0000313" key="3">
    <source>
        <dbReference type="Proteomes" id="UP001236014"/>
    </source>
</evidence>
<dbReference type="RefSeq" id="WP_285971709.1">
    <property type="nucleotide sequence ID" value="NZ_CP127294.1"/>
</dbReference>
<feature type="compositionally biased region" description="Low complexity" evidence="1">
    <location>
        <begin position="591"/>
        <end position="604"/>
    </location>
</feature>
<feature type="compositionally biased region" description="Pro residues" evidence="1">
    <location>
        <begin position="674"/>
        <end position="706"/>
    </location>
</feature>
<feature type="region of interest" description="Disordered" evidence="1">
    <location>
        <begin position="502"/>
        <end position="604"/>
    </location>
</feature>
<name>A0A9Y2MZH5_9PSEU</name>
<evidence type="ECO:0000256" key="1">
    <source>
        <dbReference type="SAM" id="MobiDB-lite"/>
    </source>
</evidence>
<dbReference type="AlphaFoldDB" id="A0A9Y2MZH5"/>
<dbReference type="Proteomes" id="UP001236014">
    <property type="component" value="Chromosome"/>
</dbReference>